<comment type="domain">
    <text evidence="10">The N-terminal domain has structural similarity with S-adenosyl-L-methionine-dependent methyltransferases, but does not bind S-adenosyl-L-methionine. It is required for correct assembly of the 2 Fe-S clusters.</text>
</comment>
<dbReference type="GO" id="GO:0009055">
    <property type="term" value="F:electron transfer activity"/>
    <property type="evidence" value="ECO:0007669"/>
    <property type="project" value="UniProtKB-UniRule"/>
</dbReference>
<evidence type="ECO:0000256" key="8">
    <source>
        <dbReference type="ARBA" id="ARBA00023014"/>
    </source>
</evidence>
<keyword evidence="6 10" id="KW-0479">Metal-binding</keyword>
<evidence type="ECO:0000256" key="1">
    <source>
        <dbReference type="ARBA" id="ARBA00001966"/>
    </source>
</evidence>
<keyword evidence="15" id="KW-1185">Reference proteome</keyword>
<gene>
    <name evidence="14" type="primary">DRE2</name>
    <name evidence="14" type="ORF">ALECFALPRED_004941</name>
</gene>
<dbReference type="GO" id="GO:0051537">
    <property type="term" value="F:2 iron, 2 sulfur cluster binding"/>
    <property type="evidence" value="ECO:0007669"/>
    <property type="project" value="UniProtKB-UniRule"/>
</dbReference>
<keyword evidence="4 10" id="KW-0963">Cytoplasm</keyword>
<dbReference type="GO" id="GO:0016226">
    <property type="term" value="P:iron-sulfur cluster assembly"/>
    <property type="evidence" value="ECO:0007669"/>
    <property type="project" value="UniProtKB-UniRule"/>
</dbReference>
<keyword evidence="5 10" id="KW-0001">2Fe-2S</keyword>
<feature type="region of interest" description="Disordered" evidence="11">
    <location>
        <begin position="180"/>
        <end position="199"/>
    </location>
</feature>
<dbReference type="Pfam" id="PF05093">
    <property type="entry name" value="CIAPIN1"/>
    <property type="match status" value="1"/>
</dbReference>
<dbReference type="OrthoDB" id="311633at2759"/>
<comment type="caution">
    <text evidence="14">The sequence shown here is derived from an EMBL/GenBank/DDBJ whole genome shotgun (WGS) entry which is preliminary data.</text>
</comment>
<dbReference type="HAMAP" id="MF_03115">
    <property type="entry name" value="Anamorsin"/>
    <property type="match status" value="1"/>
</dbReference>
<comment type="domain">
    <text evidence="10">The twin Cx2C motifs are involved in the recognition by the mitochondrial MIA40-ERV1 disulfide relay system. The formation of 2 disulfide bonds in the Cx2C motifs through dithiol/disulfide exchange reactions effectively traps the protein in the mitochondrial intermembrane space.</text>
</comment>
<dbReference type="InterPro" id="IPR007785">
    <property type="entry name" value="Anamorsin"/>
</dbReference>
<evidence type="ECO:0000256" key="4">
    <source>
        <dbReference type="ARBA" id="ARBA00022490"/>
    </source>
</evidence>
<feature type="binding site" evidence="10">
    <location>
        <position position="258"/>
    </location>
    <ligand>
        <name>[2Fe-2S] cluster</name>
        <dbReference type="ChEBI" id="CHEBI:190135"/>
    </ligand>
</feature>
<comment type="subcellular location">
    <subcellularLocation>
        <location evidence="10">Cytoplasm</location>
    </subcellularLocation>
    <subcellularLocation>
        <location evidence="10">Mitochondrion intermembrane space</location>
    </subcellularLocation>
</comment>
<feature type="binding site" evidence="10">
    <location>
        <position position="242"/>
    </location>
    <ligand>
        <name>[2Fe-2S] cluster</name>
        <dbReference type="ChEBI" id="CHEBI:190135"/>
    </ligand>
</feature>
<dbReference type="PANTHER" id="PTHR13273">
    <property type="entry name" value="ANAMORSIN"/>
    <property type="match status" value="1"/>
</dbReference>
<comment type="similarity">
    <text evidence="2 10">Belongs to the anamorsin family.</text>
</comment>
<keyword evidence="7 10" id="KW-0408">Iron</keyword>
<feature type="binding site" evidence="10">
    <location>
        <position position="256"/>
    </location>
    <ligand>
        <name>[2Fe-2S] cluster</name>
        <dbReference type="ChEBI" id="CHEBI:190135"/>
    </ligand>
</feature>
<name>A0A8H3IXK2_9LECA</name>
<reference evidence="14" key="1">
    <citation type="submission" date="2021-03" db="EMBL/GenBank/DDBJ databases">
        <authorList>
            <person name="Tagirdzhanova G."/>
        </authorList>
    </citation>
    <scope>NUCLEOTIDE SEQUENCE</scope>
</reference>
<feature type="binding site" evidence="10">
    <location>
        <position position="312"/>
    </location>
    <ligand>
        <name>[4Fe-4S] cluster</name>
        <dbReference type="ChEBI" id="CHEBI:49883"/>
    </ligand>
</feature>
<dbReference type="Pfam" id="PF16803">
    <property type="entry name" value="DRE2_N"/>
    <property type="match status" value="1"/>
</dbReference>
<dbReference type="EMBL" id="CAJPDR010000302">
    <property type="protein sequence ID" value="CAF9931149.1"/>
    <property type="molecule type" value="Genomic_DNA"/>
</dbReference>
<keyword evidence="9 10" id="KW-0496">Mitochondrion</keyword>
<comment type="caution">
    <text evidence="10">Lacks conserved residue(s) required for the propagation of feature annotation.</text>
</comment>
<comment type="cofactor">
    <cofactor evidence="1 10">
        <name>[4Fe-4S] cluster</name>
        <dbReference type="ChEBI" id="CHEBI:49883"/>
    </cofactor>
</comment>
<feature type="region of interest" description="Fe-S binding site B" evidence="10">
    <location>
        <begin position="301"/>
        <end position="315"/>
    </location>
</feature>
<feature type="domain" description="Fe-S cluster assembly protein Dre2 N-terminal" evidence="13">
    <location>
        <begin position="28"/>
        <end position="158"/>
    </location>
</feature>
<evidence type="ECO:0000256" key="2">
    <source>
        <dbReference type="ARBA" id="ARBA00008169"/>
    </source>
</evidence>
<evidence type="ECO:0000256" key="6">
    <source>
        <dbReference type="ARBA" id="ARBA00022723"/>
    </source>
</evidence>
<dbReference type="GO" id="GO:0051539">
    <property type="term" value="F:4 iron, 4 sulfur cluster binding"/>
    <property type="evidence" value="ECO:0007669"/>
    <property type="project" value="UniProtKB-KW"/>
</dbReference>
<evidence type="ECO:0000256" key="11">
    <source>
        <dbReference type="SAM" id="MobiDB-lite"/>
    </source>
</evidence>
<feature type="short sequence motif" description="Cx2C motif 1" evidence="10">
    <location>
        <begin position="301"/>
        <end position="304"/>
    </location>
</feature>
<evidence type="ECO:0000313" key="15">
    <source>
        <dbReference type="Proteomes" id="UP000664203"/>
    </source>
</evidence>
<evidence type="ECO:0000256" key="3">
    <source>
        <dbReference type="ARBA" id="ARBA00022485"/>
    </source>
</evidence>
<comment type="domain">
    <text evidence="10">The C-terminal domain binds 2 Fe-S clusters but is otherwise mostly in an intrinsically disordered conformation.</text>
</comment>
<evidence type="ECO:0000313" key="14">
    <source>
        <dbReference type="EMBL" id="CAF9931149.1"/>
    </source>
</evidence>
<feature type="domain" description="Anamorsin C-terminal" evidence="12">
    <location>
        <begin position="237"/>
        <end position="331"/>
    </location>
</feature>
<evidence type="ECO:0000259" key="13">
    <source>
        <dbReference type="Pfam" id="PF16803"/>
    </source>
</evidence>
<feature type="binding site" evidence="10">
    <location>
        <position position="253"/>
    </location>
    <ligand>
        <name>[2Fe-2S] cluster</name>
        <dbReference type="ChEBI" id="CHEBI:190135"/>
    </ligand>
</feature>
<evidence type="ECO:0000259" key="12">
    <source>
        <dbReference type="Pfam" id="PF05093"/>
    </source>
</evidence>
<feature type="compositionally biased region" description="Low complexity" evidence="11">
    <location>
        <begin position="24"/>
        <end position="39"/>
    </location>
</feature>
<dbReference type="InterPro" id="IPR046408">
    <property type="entry name" value="CIAPIN1"/>
</dbReference>
<feature type="short sequence motif" description="Cx2C motif 2" evidence="10">
    <location>
        <begin position="312"/>
        <end position="315"/>
    </location>
</feature>
<feature type="region of interest" description="Disordered" evidence="11">
    <location>
        <begin position="17"/>
        <end position="39"/>
    </location>
</feature>
<evidence type="ECO:0000256" key="10">
    <source>
        <dbReference type="HAMAP-Rule" id="MF_03115"/>
    </source>
</evidence>
<accession>A0A8H3IXK2</accession>
<keyword evidence="8 10" id="KW-0411">Iron-sulfur</keyword>
<evidence type="ECO:0000256" key="7">
    <source>
        <dbReference type="ARBA" id="ARBA00023004"/>
    </source>
</evidence>
<proteinExistence type="inferred from homology"/>
<evidence type="ECO:0000256" key="9">
    <source>
        <dbReference type="ARBA" id="ARBA00023128"/>
    </source>
</evidence>
<feature type="binding site" evidence="10">
    <location>
        <position position="301"/>
    </location>
    <ligand>
        <name>[4Fe-4S] cluster</name>
        <dbReference type="ChEBI" id="CHEBI:49883"/>
    </ligand>
</feature>
<dbReference type="GO" id="GO:0046872">
    <property type="term" value="F:metal ion binding"/>
    <property type="evidence" value="ECO:0007669"/>
    <property type="project" value="UniProtKB-KW"/>
</dbReference>
<sequence length="338" mass="36506">MAPAVTIDSTADFAPVRTKTADGSSHPRSLLLSPPSLSSHPEKLNNVLAAHDRNATDIQMLDRLSLSLVSLPEATYDIILILADADNTRTESKKLLDRDVLSRIVLSLQPGGRLKSQDGNFATDDAEERREAIFAGLLVEGNDVVKPDHRATQSIPLRFGKSKSNGGTATTNAVGTGAVSLKVNRKRKNGPPAPMQPADFGYVDANDDFGMPDVDDDDDIIDEDTLLDEEDLRRPVVQPPECRPKAGKRRRACKDCTCGLAQRLEAEDEAKRSNADQALAKLKTDELAEVDFTVQGKVGSCGNCALGDAFRCDGCPYVGLPAFKPGEEVRLVNDEVQL</sequence>
<dbReference type="Proteomes" id="UP000664203">
    <property type="component" value="Unassembled WGS sequence"/>
</dbReference>
<keyword evidence="3 10" id="KW-0004">4Fe-4S</keyword>
<dbReference type="GO" id="GO:0005758">
    <property type="term" value="C:mitochondrial intermembrane space"/>
    <property type="evidence" value="ECO:0007669"/>
    <property type="project" value="UniProtKB-SubCell"/>
</dbReference>
<dbReference type="AlphaFoldDB" id="A0A8H3IXK2"/>
<protein>
    <submittedName>
        <fullName evidence="14">Electron carrier</fullName>
    </submittedName>
</protein>
<comment type="cofactor">
    <cofactor evidence="10">
        <name>[2Fe-2S] cluster</name>
        <dbReference type="ChEBI" id="CHEBI:190135"/>
    </cofactor>
</comment>
<feature type="binding site" evidence="10">
    <location>
        <position position="315"/>
    </location>
    <ligand>
        <name>[4Fe-4S] cluster</name>
        <dbReference type="ChEBI" id="CHEBI:49883"/>
    </ligand>
</feature>
<evidence type="ECO:0000256" key="5">
    <source>
        <dbReference type="ARBA" id="ARBA00022714"/>
    </source>
</evidence>
<dbReference type="InterPro" id="IPR031838">
    <property type="entry name" value="Dre2_N"/>
</dbReference>
<feature type="binding site" evidence="10">
    <location>
        <position position="304"/>
    </location>
    <ligand>
        <name>[4Fe-4S] cluster</name>
        <dbReference type="ChEBI" id="CHEBI:49883"/>
    </ligand>
</feature>
<feature type="region of interest" description="Fe-S binding site A" evidence="10">
    <location>
        <begin position="242"/>
        <end position="258"/>
    </location>
</feature>
<organism evidence="14 15">
    <name type="scientific">Alectoria fallacina</name>
    <dbReference type="NCBI Taxonomy" id="1903189"/>
    <lineage>
        <taxon>Eukaryota</taxon>
        <taxon>Fungi</taxon>
        <taxon>Dikarya</taxon>
        <taxon>Ascomycota</taxon>
        <taxon>Pezizomycotina</taxon>
        <taxon>Lecanoromycetes</taxon>
        <taxon>OSLEUM clade</taxon>
        <taxon>Lecanoromycetidae</taxon>
        <taxon>Lecanorales</taxon>
        <taxon>Lecanorineae</taxon>
        <taxon>Parmeliaceae</taxon>
        <taxon>Alectoria</taxon>
    </lineage>
</organism>
<dbReference type="PANTHER" id="PTHR13273:SF14">
    <property type="entry name" value="ANAMORSIN"/>
    <property type="match status" value="1"/>
</dbReference>
<dbReference type="Gene3D" id="3.40.50.11000">
    <property type="entry name" value="Fe-S cluster assembly protein Dre2, N-terminal domain"/>
    <property type="match status" value="1"/>
</dbReference>